<dbReference type="Gene3D" id="1.10.3720.10">
    <property type="entry name" value="MetI-like"/>
    <property type="match status" value="1"/>
</dbReference>
<feature type="transmembrane region" description="Helical" evidence="7">
    <location>
        <begin position="248"/>
        <end position="274"/>
    </location>
</feature>
<comment type="similarity">
    <text evidence="7">Belongs to the binding-protein-dependent transport system permease family.</text>
</comment>
<evidence type="ECO:0000256" key="3">
    <source>
        <dbReference type="ARBA" id="ARBA00022475"/>
    </source>
</evidence>
<evidence type="ECO:0000256" key="2">
    <source>
        <dbReference type="ARBA" id="ARBA00022448"/>
    </source>
</evidence>
<accession>A0A9X1NSJ2</accession>
<feature type="transmembrane region" description="Helical" evidence="7">
    <location>
        <begin position="136"/>
        <end position="161"/>
    </location>
</feature>
<comment type="subcellular location">
    <subcellularLocation>
        <location evidence="1 7">Cell membrane</location>
        <topology evidence="1 7">Multi-pass membrane protein</topology>
    </subcellularLocation>
</comment>
<protein>
    <submittedName>
        <fullName evidence="9">ABC transporter permease</fullName>
    </submittedName>
</protein>
<feature type="transmembrane region" description="Helical" evidence="7">
    <location>
        <begin position="194"/>
        <end position="213"/>
    </location>
</feature>
<dbReference type="InterPro" id="IPR045621">
    <property type="entry name" value="BPD_transp_1_N"/>
</dbReference>
<dbReference type="SUPFAM" id="SSF161098">
    <property type="entry name" value="MetI-like"/>
    <property type="match status" value="1"/>
</dbReference>
<dbReference type="Pfam" id="PF19300">
    <property type="entry name" value="BPD_transp_1_N"/>
    <property type="match status" value="1"/>
</dbReference>
<evidence type="ECO:0000313" key="10">
    <source>
        <dbReference type="Proteomes" id="UP001139089"/>
    </source>
</evidence>
<keyword evidence="3" id="KW-1003">Cell membrane</keyword>
<keyword evidence="10" id="KW-1185">Reference proteome</keyword>
<dbReference type="AlphaFoldDB" id="A0A9X1NSJ2"/>
<gene>
    <name evidence="9" type="ORF">LRX75_09250</name>
</gene>
<dbReference type="PANTHER" id="PTHR30465">
    <property type="entry name" value="INNER MEMBRANE ABC TRANSPORTER"/>
    <property type="match status" value="1"/>
</dbReference>
<dbReference type="PROSITE" id="PS50928">
    <property type="entry name" value="ABC_TM1"/>
    <property type="match status" value="1"/>
</dbReference>
<proteinExistence type="inferred from homology"/>
<organism evidence="9 10">
    <name type="scientific">Rhizobium quercicola</name>
    <dbReference type="NCBI Taxonomy" id="2901226"/>
    <lineage>
        <taxon>Bacteria</taxon>
        <taxon>Pseudomonadati</taxon>
        <taxon>Pseudomonadota</taxon>
        <taxon>Alphaproteobacteria</taxon>
        <taxon>Hyphomicrobiales</taxon>
        <taxon>Rhizobiaceae</taxon>
        <taxon>Rhizobium/Agrobacterium group</taxon>
        <taxon>Rhizobium</taxon>
    </lineage>
</organism>
<evidence type="ECO:0000256" key="1">
    <source>
        <dbReference type="ARBA" id="ARBA00004651"/>
    </source>
</evidence>
<dbReference type="GO" id="GO:0055085">
    <property type="term" value="P:transmembrane transport"/>
    <property type="evidence" value="ECO:0007669"/>
    <property type="project" value="InterPro"/>
</dbReference>
<keyword evidence="4 7" id="KW-0812">Transmembrane</keyword>
<comment type="caution">
    <text evidence="9">The sequence shown here is derived from an EMBL/GenBank/DDBJ whole genome shotgun (WGS) entry which is preliminary data.</text>
</comment>
<evidence type="ECO:0000313" key="9">
    <source>
        <dbReference type="EMBL" id="MCD7109231.1"/>
    </source>
</evidence>
<sequence>MLRYILWRISAMIPTLVIISALVFTIIELPPGDYFESYISEMRAQGEGVDMAEIEALRAEYGFDRPPVMRYFHWVAGMLQGDFGYSFEYQLPVSDVVGDRLWLTVLVSFVTILFTWLIAFPIGIYSATHQYSWGDYGLTFLGLLGLAIPNFMFALILMYFANMWFGTSIGHLMDQKYLSQPMSWDKFLSILEHLWIPVIIIGTAGTAGMIRRLRANLLDELQKQYVVTAKAKGLHPFRALVKYPLRMALNFFIADIGSILPAIISGAEITAIVLSLETTGPMLIKALQSQDMYLAGSFLMFLAFLTVIGVLVSDIALALLDPRIRLQGGSTK</sequence>
<feature type="transmembrane region" description="Helical" evidence="7">
    <location>
        <begin position="5"/>
        <end position="27"/>
    </location>
</feature>
<dbReference type="RefSeq" id="WP_231813680.1">
    <property type="nucleotide sequence ID" value="NZ_JAJOZR010000005.1"/>
</dbReference>
<dbReference type="PANTHER" id="PTHR30465:SF43">
    <property type="entry name" value="OLIGOPEPTIDE ABC TRANSPORTER, PERMEASE PROTEIN"/>
    <property type="match status" value="1"/>
</dbReference>
<feature type="domain" description="ABC transmembrane type-1" evidence="8">
    <location>
        <begin position="101"/>
        <end position="311"/>
    </location>
</feature>
<keyword evidence="2 7" id="KW-0813">Transport</keyword>
<dbReference type="Proteomes" id="UP001139089">
    <property type="component" value="Unassembled WGS sequence"/>
</dbReference>
<dbReference type="CDD" id="cd06261">
    <property type="entry name" value="TM_PBP2"/>
    <property type="match status" value="1"/>
</dbReference>
<evidence type="ECO:0000259" key="8">
    <source>
        <dbReference type="PROSITE" id="PS50928"/>
    </source>
</evidence>
<dbReference type="InterPro" id="IPR035906">
    <property type="entry name" value="MetI-like_sf"/>
</dbReference>
<name>A0A9X1NSJ2_9HYPH</name>
<evidence type="ECO:0000256" key="5">
    <source>
        <dbReference type="ARBA" id="ARBA00022989"/>
    </source>
</evidence>
<dbReference type="Pfam" id="PF00528">
    <property type="entry name" value="BPD_transp_1"/>
    <property type="match status" value="1"/>
</dbReference>
<dbReference type="GO" id="GO:0005886">
    <property type="term" value="C:plasma membrane"/>
    <property type="evidence" value="ECO:0007669"/>
    <property type="project" value="UniProtKB-SubCell"/>
</dbReference>
<evidence type="ECO:0000256" key="7">
    <source>
        <dbReference type="RuleBase" id="RU363032"/>
    </source>
</evidence>
<dbReference type="InterPro" id="IPR000515">
    <property type="entry name" value="MetI-like"/>
</dbReference>
<evidence type="ECO:0000256" key="6">
    <source>
        <dbReference type="ARBA" id="ARBA00023136"/>
    </source>
</evidence>
<feature type="transmembrane region" description="Helical" evidence="7">
    <location>
        <begin position="294"/>
        <end position="320"/>
    </location>
</feature>
<feature type="transmembrane region" description="Helical" evidence="7">
    <location>
        <begin position="101"/>
        <end position="124"/>
    </location>
</feature>
<reference evidence="9" key="1">
    <citation type="submission" date="2021-12" db="EMBL/GenBank/DDBJ databases">
        <authorList>
            <person name="Li Y."/>
        </authorList>
    </citation>
    <scope>NUCLEOTIDE SEQUENCE</scope>
    <source>
        <strain evidence="9">DKSPLA3</strain>
    </source>
</reference>
<keyword evidence="6 7" id="KW-0472">Membrane</keyword>
<keyword evidence="5 7" id="KW-1133">Transmembrane helix</keyword>
<evidence type="ECO:0000256" key="4">
    <source>
        <dbReference type="ARBA" id="ARBA00022692"/>
    </source>
</evidence>
<dbReference type="EMBL" id="JAJOZR010000005">
    <property type="protein sequence ID" value="MCD7109231.1"/>
    <property type="molecule type" value="Genomic_DNA"/>
</dbReference>